<dbReference type="InterPro" id="IPR000172">
    <property type="entry name" value="GMC_OxRdtase_N"/>
</dbReference>
<name>A0AB34K1R7_PRYPA</name>
<dbReference type="Pfam" id="PF05199">
    <property type="entry name" value="GMC_oxred_C"/>
    <property type="match status" value="1"/>
</dbReference>
<keyword evidence="3 6" id="KW-0285">Flavoprotein</keyword>
<evidence type="ECO:0000256" key="2">
    <source>
        <dbReference type="ARBA" id="ARBA00010790"/>
    </source>
</evidence>
<sequence length="647" mass="69205">MERAAGALLALASLKALHTLARLLIEWRPRVGSSTPPSDTESFDFIVVGGGSAGSVVASRLVENSAARVLLIEAGGEDRGRLGGAFFKLPLAALGFQATPHHWGYECEEEKELLLQGKHWGEADGQHGRPLIQTRGKVLGGSSSINLCNYIRGHKDDYDEWASRGLEGWSFREVLGYFRRAEKLRVPDEAPGEAPPSQAEAPPTYRAAYLSISAIRAPHALSRAFVAACSRILGTAAASAPMLNSPHEGAGMHCVTVDRGIRCSNAAALRTPAAQSALRAGRLRVLTHCQALKLFLEKTAPRPRAAGVFTRCADGSARLFLARRQVVLCAGAINTPHLLMSSGIGPEEELTAVEVGVLVDAPGVGRHLRDVAAVGVCASTRFATLDKQLMRPWPYLRYLLFRSGPLASNTLEASAFVSTGRLHGPASAAPSPPTRPAMQLLVQPLLFPLASWGKFAHFVSCFRRGTLPSACTVHLALLHPKSTGHISLRSRNPLDPPLIHPNYFVDPDDLKAVVAGVRLVRRILNEADELQVNEIFMPSNDMQSDAALEKYVRANACHFNGSLCGSCRMGPDSDPLSPLDAQLRVRGVDGLRVADSSAMPTLVCGQLNAAVTMIAEKAADMILRAHALEATGDIVNANSVATHKKAA</sequence>
<evidence type="ECO:0000256" key="3">
    <source>
        <dbReference type="ARBA" id="ARBA00022630"/>
    </source>
</evidence>
<organism evidence="10 11">
    <name type="scientific">Prymnesium parvum</name>
    <name type="common">Toxic golden alga</name>
    <dbReference type="NCBI Taxonomy" id="97485"/>
    <lineage>
        <taxon>Eukaryota</taxon>
        <taxon>Haptista</taxon>
        <taxon>Haptophyta</taxon>
        <taxon>Prymnesiophyceae</taxon>
        <taxon>Prymnesiales</taxon>
        <taxon>Prymnesiaceae</taxon>
        <taxon>Prymnesium</taxon>
    </lineage>
</organism>
<keyword evidence="7" id="KW-0732">Signal</keyword>
<feature type="chain" id="PRO_5044214914" description="Glucose-methanol-choline oxidoreductase N-terminal domain-containing protein" evidence="7">
    <location>
        <begin position="22"/>
        <end position="647"/>
    </location>
</feature>
<keyword evidence="4 5" id="KW-0274">FAD</keyword>
<gene>
    <name evidence="10" type="ORF">AB1Y20_015174</name>
</gene>
<dbReference type="SUPFAM" id="SSF54373">
    <property type="entry name" value="FAD-linked reductases, C-terminal domain"/>
    <property type="match status" value="1"/>
</dbReference>
<feature type="signal peptide" evidence="7">
    <location>
        <begin position="1"/>
        <end position="21"/>
    </location>
</feature>
<protein>
    <recommendedName>
        <fullName evidence="8 9">Glucose-methanol-choline oxidoreductase N-terminal domain-containing protein</fullName>
    </recommendedName>
</protein>
<dbReference type="Pfam" id="PF00732">
    <property type="entry name" value="GMC_oxred_N"/>
    <property type="match status" value="1"/>
</dbReference>
<dbReference type="SUPFAM" id="SSF51905">
    <property type="entry name" value="FAD/NAD(P)-binding domain"/>
    <property type="match status" value="1"/>
</dbReference>
<evidence type="ECO:0000256" key="4">
    <source>
        <dbReference type="ARBA" id="ARBA00022827"/>
    </source>
</evidence>
<feature type="binding site" evidence="5">
    <location>
        <position position="138"/>
    </location>
    <ligand>
        <name>FAD</name>
        <dbReference type="ChEBI" id="CHEBI:57692"/>
    </ligand>
</feature>
<evidence type="ECO:0000313" key="11">
    <source>
        <dbReference type="Proteomes" id="UP001515480"/>
    </source>
</evidence>
<evidence type="ECO:0000256" key="1">
    <source>
        <dbReference type="ARBA" id="ARBA00001974"/>
    </source>
</evidence>
<dbReference type="InterPro" id="IPR007867">
    <property type="entry name" value="GMC_OxRtase_C"/>
</dbReference>
<dbReference type="PANTHER" id="PTHR11552">
    <property type="entry name" value="GLUCOSE-METHANOL-CHOLINE GMC OXIDOREDUCTASE"/>
    <property type="match status" value="1"/>
</dbReference>
<dbReference type="GO" id="GO:0016614">
    <property type="term" value="F:oxidoreductase activity, acting on CH-OH group of donors"/>
    <property type="evidence" value="ECO:0007669"/>
    <property type="project" value="InterPro"/>
</dbReference>
<dbReference type="EMBL" id="JBGBPQ010000003">
    <property type="protein sequence ID" value="KAL1526464.1"/>
    <property type="molecule type" value="Genomic_DNA"/>
</dbReference>
<dbReference type="InterPro" id="IPR036188">
    <property type="entry name" value="FAD/NAD-bd_sf"/>
</dbReference>
<evidence type="ECO:0000256" key="7">
    <source>
        <dbReference type="SAM" id="SignalP"/>
    </source>
</evidence>
<evidence type="ECO:0000313" key="10">
    <source>
        <dbReference type="EMBL" id="KAL1526464.1"/>
    </source>
</evidence>
<dbReference type="PROSITE" id="PS00624">
    <property type="entry name" value="GMC_OXRED_2"/>
    <property type="match status" value="1"/>
</dbReference>
<dbReference type="AlphaFoldDB" id="A0AB34K1R7"/>
<dbReference type="Gene3D" id="3.50.50.60">
    <property type="entry name" value="FAD/NAD(P)-binding domain"/>
    <property type="match status" value="1"/>
</dbReference>
<comment type="similarity">
    <text evidence="2 6">Belongs to the GMC oxidoreductase family.</text>
</comment>
<dbReference type="InterPro" id="IPR012132">
    <property type="entry name" value="GMC_OxRdtase"/>
</dbReference>
<evidence type="ECO:0000256" key="6">
    <source>
        <dbReference type="RuleBase" id="RU003968"/>
    </source>
</evidence>
<evidence type="ECO:0000259" key="8">
    <source>
        <dbReference type="PROSITE" id="PS00623"/>
    </source>
</evidence>
<proteinExistence type="inferred from homology"/>
<feature type="domain" description="Glucose-methanol-choline oxidoreductase N-terminal" evidence="9">
    <location>
        <begin position="331"/>
        <end position="345"/>
    </location>
</feature>
<dbReference type="Gene3D" id="3.30.560.10">
    <property type="entry name" value="Glucose Oxidase, domain 3"/>
    <property type="match status" value="1"/>
</dbReference>
<accession>A0AB34K1R7</accession>
<dbReference type="GO" id="GO:0050660">
    <property type="term" value="F:flavin adenine dinucleotide binding"/>
    <property type="evidence" value="ECO:0007669"/>
    <property type="project" value="InterPro"/>
</dbReference>
<reference evidence="10 11" key="1">
    <citation type="journal article" date="2024" name="Science">
        <title>Giant polyketide synthase enzymes in the biosynthesis of giant marine polyether toxins.</title>
        <authorList>
            <person name="Fallon T.R."/>
            <person name="Shende V.V."/>
            <person name="Wierzbicki I.H."/>
            <person name="Pendleton A.L."/>
            <person name="Watervoot N.F."/>
            <person name="Auber R.P."/>
            <person name="Gonzalez D.J."/>
            <person name="Wisecaver J.H."/>
            <person name="Moore B.S."/>
        </authorList>
    </citation>
    <scope>NUCLEOTIDE SEQUENCE [LARGE SCALE GENOMIC DNA]</scope>
    <source>
        <strain evidence="10 11">12B1</strain>
    </source>
</reference>
<evidence type="ECO:0000259" key="9">
    <source>
        <dbReference type="PROSITE" id="PS00624"/>
    </source>
</evidence>
<dbReference type="PANTHER" id="PTHR11552:SF147">
    <property type="entry name" value="CHOLINE DEHYDROGENASE, MITOCHONDRIAL"/>
    <property type="match status" value="1"/>
</dbReference>
<evidence type="ECO:0000256" key="5">
    <source>
        <dbReference type="PIRSR" id="PIRSR000137-2"/>
    </source>
</evidence>
<comment type="caution">
    <text evidence="10">The sequence shown here is derived from an EMBL/GenBank/DDBJ whole genome shotgun (WGS) entry which is preliminary data.</text>
</comment>
<dbReference type="Proteomes" id="UP001515480">
    <property type="component" value="Unassembled WGS sequence"/>
</dbReference>
<dbReference type="PROSITE" id="PS00623">
    <property type="entry name" value="GMC_OXRED_1"/>
    <property type="match status" value="1"/>
</dbReference>
<comment type="cofactor">
    <cofactor evidence="1 5">
        <name>FAD</name>
        <dbReference type="ChEBI" id="CHEBI:57692"/>
    </cofactor>
</comment>
<feature type="domain" description="Glucose-methanol-choline oxidoreductase N-terminal" evidence="8">
    <location>
        <begin position="136"/>
        <end position="159"/>
    </location>
</feature>
<keyword evidence="11" id="KW-1185">Reference proteome</keyword>
<dbReference type="PIRSF" id="PIRSF000137">
    <property type="entry name" value="Alcohol_oxidase"/>
    <property type="match status" value="1"/>
</dbReference>